<keyword evidence="2" id="KW-1185">Reference proteome</keyword>
<gene>
    <name evidence="1" type="ORF">RFULGI_LOCUS9497</name>
</gene>
<sequence>TALGLFKEAVDNGISDAQLRSRRTFNIGVIYWNRKLGLPNDKEKSKKKTSKILKIYIVIYFSLKPSDTQLPLPILIGSASFP</sequence>
<dbReference type="AlphaFoldDB" id="A0A9N9EKI4"/>
<evidence type="ECO:0000313" key="1">
    <source>
        <dbReference type="EMBL" id="CAG8677985.1"/>
    </source>
</evidence>
<name>A0A9N9EKI4_9GLOM</name>
<dbReference type="Proteomes" id="UP000789396">
    <property type="component" value="Unassembled WGS sequence"/>
</dbReference>
<comment type="caution">
    <text evidence="1">The sequence shown here is derived from an EMBL/GenBank/DDBJ whole genome shotgun (WGS) entry which is preliminary data.</text>
</comment>
<dbReference type="EMBL" id="CAJVPZ010017056">
    <property type="protein sequence ID" value="CAG8677985.1"/>
    <property type="molecule type" value="Genomic_DNA"/>
</dbReference>
<organism evidence="1 2">
    <name type="scientific">Racocetra fulgida</name>
    <dbReference type="NCBI Taxonomy" id="60492"/>
    <lineage>
        <taxon>Eukaryota</taxon>
        <taxon>Fungi</taxon>
        <taxon>Fungi incertae sedis</taxon>
        <taxon>Mucoromycota</taxon>
        <taxon>Glomeromycotina</taxon>
        <taxon>Glomeromycetes</taxon>
        <taxon>Diversisporales</taxon>
        <taxon>Gigasporaceae</taxon>
        <taxon>Racocetra</taxon>
    </lineage>
</organism>
<proteinExistence type="predicted"/>
<accession>A0A9N9EKI4</accession>
<evidence type="ECO:0000313" key="2">
    <source>
        <dbReference type="Proteomes" id="UP000789396"/>
    </source>
</evidence>
<protein>
    <submittedName>
        <fullName evidence="1">2797_t:CDS:1</fullName>
    </submittedName>
</protein>
<reference evidence="1" key="1">
    <citation type="submission" date="2021-06" db="EMBL/GenBank/DDBJ databases">
        <authorList>
            <person name="Kallberg Y."/>
            <person name="Tangrot J."/>
            <person name="Rosling A."/>
        </authorList>
    </citation>
    <scope>NUCLEOTIDE SEQUENCE</scope>
    <source>
        <strain evidence="1">IN212</strain>
    </source>
</reference>
<feature type="non-terminal residue" evidence="1">
    <location>
        <position position="82"/>
    </location>
</feature>